<sequence>MSELVQKLQRCALDYVSEGPITLQVGDRRFKTTVQTLVQKSGYFKKVFSGPSLTQKFEEGPLFVDADPGLFGHILNYLRRGVFPLKFNATQGHDYGFYATLLQEAKYFQRHGLVTFLEDQCFHKCVTWETTSQDCDWNFVVDESSVTSVQLFRDRETEGKVYICPRGIDCHRGSPEACGCQCQKALGDDEPSYDTETVSKYQCVKRKLRFNPEWMAEDGRAFAAYQAEQAILKGAGSA</sequence>
<dbReference type="STRING" id="1447875.A0A2B7XHD9"/>
<organism evidence="2 3">
    <name type="scientific">Helicocarpus griseus UAMH5409</name>
    <dbReference type="NCBI Taxonomy" id="1447875"/>
    <lineage>
        <taxon>Eukaryota</taxon>
        <taxon>Fungi</taxon>
        <taxon>Dikarya</taxon>
        <taxon>Ascomycota</taxon>
        <taxon>Pezizomycotina</taxon>
        <taxon>Eurotiomycetes</taxon>
        <taxon>Eurotiomycetidae</taxon>
        <taxon>Onygenales</taxon>
        <taxon>Ajellomycetaceae</taxon>
        <taxon>Helicocarpus</taxon>
    </lineage>
</organism>
<name>A0A2B7XHD9_9EURO</name>
<dbReference type="Pfam" id="PF02214">
    <property type="entry name" value="BTB_2"/>
    <property type="match status" value="1"/>
</dbReference>
<dbReference type="AlphaFoldDB" id="A0A2B7XHD9"/>
<dbReference type="InterPro" id="IPR045068">
    <property type="entry name" value="BACURD1-3"/>
</dbReference>
<dbReference type="PROSITE" id="PS50097">
    <property type="entry name" value="BTB"/>
    <property type="match status" value="1"/>
</dbReference>
<dbReference type="InterPro" id="IPR003131">
    <property type="entry name" value="T1-type_BTB"/>
</dbReference>
<reference evidence="2 3" key="1">
    <citation type="submission" date="2017-10" db="EMBL/GenBank/DDBJ databases">
        <title>Comparative genomics in systemic dimorphic fungi from Ajellomycetaceae.</title>
        <authorList>
            <person name="Munoz J.F."/>
            <person name="Mcewen J.G."/>
            <person name="Clay O.K."/>
            <person name="Cuomo C.A."/>
        </authorList>
    </citation>
    <scope>NUCLEOTIDE SEQUENCE [LARGE SCALE GENOMIC DNA]</scope>
    <source>
        <strain evidence="2 3">UAMH5409</strain>
    </source>
</reference>
<dbReference type="CDD" id="cd18316">
    <property type="entry name" value="BTB_POZ_KCTD-like"/>
    <property type="match status" value="1"/>
</dbReference>
<evidence type="ECO:0000313" key="2">
    <source>
        <dbReference type="EMBL" id="PGH08330.1"/>
    </source>
</evidence>
<evidence type="ECO:0000313" key="3">
    <source>
        <dbReference type="Proteomes" id="UP000223968"/>
    </source>
</evidence>
<dbReference type="OrthoDB" id="2414723at2759"/>
<dbReference type="InterPro" id="IPR000210">
    <property type="entry name" value="BTB/POZ_dom"/>
</dbReference>
<dbReference type="InterPro" id="IPR011333">
    <property type="entry name" value="SKP1/BTB/POZ_sf"/>
</dbReference>
<keyword evidence="3" id="KW-1185">Reference proteome</keyword>
<dbReference type="SMART" id="SM00225">
    <property type="entry name" value="BTB"/>
    <property type="match status" value="1"/>
</dbReference>
<evidence type="ECO:0000259" key="1">
    <source>
        <dbReference type="PROSITE" id="PS50097"/>
    </source>
</evidence>
<dbReference type="PANTHER" id="PTHR11145:SF8">
    <property type="entry name" value="RE57120P"/>
    <property type="match status" value="1"/>
</dbReference>
<gene>
    <name evidence="2" type="ORF">AJ79_06017</name>
</gene>
<dbReference type="Proteomes" id="UP000223968">
    <property type="component" value="Unassembled WGS sequence"/>
</dbReference>
<dbReference type="SUPFAM" id="SSF54695">
    <property type="entry name" value="POZ domain"/>
    <property type="match status" value="1"/>
</dbReference>
<comment type="caution">
    <text evidence="2">The sequence shown here is derived from an EMBL/GenBank/DDBJ whole genome shotgun (WGS) entry which is preliminary data.</text>
</comment>
<dbReference type="EMBL" id="PDNB01000102">
    <property type="protein sequence ID" value="PGH08330.1"/>
    <property type="molecule type" value="Genomic_DNA"/>
</dbReference>
<proteinExistence type="predicted"/>
<feature type="domain" description="BTB" evidence="1">
    <location>
        <begin position="19"/>
        <end position="87"/>
    </location>
</feature>
<protein>
    <recommendedName>
        <fullName evidence="1">BTB domain-containing protein</fullName>
    </recommendedName>
</protein>
<dbReference type="GO" id="GO:0051260">
    <property type="term" value="P:protein homooligomerization"/>
    <property type="evidence" value="ECO:0007669"/>
    <property type="project" value="InterPro"/>
</dbReference>
<dbReference type="PANTHER" id="PTHR11145">
    <property type="entry name" value="BTB/POZ DOMAIN-CONTAINING ADAPTER FOR CUL3-MEDIATED RHOA DEGRADATION PROTEIN FAMILY MEMBER"/>
    <property type="match status" value="1"/>
</dbReference>
<accession>A0A2B7XHD9</accession>
<dbReference type="Gene3D" id="3.30.710.10">
    <property type="entry name" value="Potassium Channel Kv1.1, Chain A"/>
    <property type="match status" value="1"/>
</dbReference>